<dbReference type="InterPro" id="IPR001646">
    <property type="entry name" value="5peptide_repeat"/>
</dbReference>
<dbReference type="Proteomes" id="UP000501568">
    <property type="component" value="Chromosome"/>
</dbReference>
<sequence length="787" mass="86050">MEGLKRAISAAEFKERLGRKALDELERVTVTGEVSFAGNEWPGRLQLLNVTFEGPVDLSNARIRGSLDLAGCVFLRTLRLDNCRIDGNLVLDKVEVHALGRLAPSGYDWKVVDQQLSAEAIHVGGMLKAVSLRVHGSASFASASVNGSIHLRGAQIFGMLDCANLHCDGDVIFANRSDARERSLTFVRGNLEMQNARIAGNIAFEGLQVLRNCLMWSIDVGGNIFISGAVQEYDGEKWGEPTRIGGDLNLAASDVRGHVQLESTILSGALQLFSSSATQLAITIGSESNWGAGAFSLKAAAIDAGGATIKRGASLNDVEITGNHQDSGISFRNATMGSHLNFWSGLLDGSGTRVVGDIDCRSADIGGDCQLTNVLADGAVSLDDATIAGDVLCRSAVSLLDDAIKREAGVEKVRSLLQRARAERAEDAGPNTSVRQFSMSMVEVSNDIDLSGLVLRATGEEIEEGHNYGRLTADDCSVTGEFLLAREVTWRDECFRREAEIPGSAHLRGSTINTLVVADGSFQSRKADPERSGLCLDGCRIDEMIFLGLNGHRGFPVPLTLSDIDVRIWRLGETDAKRLKLYRALLNSDPQFRSSSYLSIEQFLRKGGYEDAADGIYRSMMRRGYRARRASQRFGPSWVLRWLFSPFRALLWDLGIGYGTAPTRLLVPILALFAIGFTGVYTDARNFSPTLLEEIKQHGGEVSDVPRQWNGWDAASIGLRTHIPLIGLGVRDEWELADDGDRPLYLWQQRIEAMRPEDFGLLMILLNFALWPPLLAFALRRVFRQAS</sequence>
<evidence type="ECO:0000313" key="3">
    <source>
        <dbReference type="Proteomes" id="UP000501568"/>
    </source>
</evidence>
<keyword evidence="3" id="KW-1185">Reference proteome</keyword>
<evidence type="ECO:0000256" key="1">
    <source>
        <dbReference type="SAM" id="Phobius"/>
    </source>
</evidence>
<dbReference type="KEGG" id="spzr:G5C33_08100"/>
<keyword evidence="1" id="KW-1133">Transmembrane helix</keyword>
<reference evidence="2 3" key="1">
    <citation type="submission" date="2020-02" db="EMBL/GenBank/DDBJ databases">
        <authorList>
            <person name="Zheng R.K."/>
            <person name="Sun C.M."/>
        </authorList>
    </citation>
    <scope>NUCLEOTIDE SEQUENCE [LARGE SCALE GENOMIC DNA]</scope>
    <source>
        <strain evidence="3">zrk23</strain>
    </source>
</reference>
<feature type="transmembrane region" description="Helical" evidence="1">
    <location>
        <begin position="759"/>
        <end position="779"/>
    </location>
</feature>
<organism evidence="2 3">
    <name type="scientific">Stakelama tenebrarum</name>
    <dbReference type="NCBI Taxonomy" id="2711215"/>
    <lineage>
        <taxon>Bacteria</taxon>
        <taxon>Pseudomonadati</taxon>
        <taxon>Pseudomonadota</taxon>
        <taxon>Alphaproteobacteria</taxon>
        <taxon>Sphingomonadales</taxon>
        <taxon>Sphingomonadaceae</taxon>
        <taxon>Stakelama</taxon>
    </lineage>
</organism>
<dbReference type="RefSeq" id="WP_165326758.1">
    <property type="nucleotide sequence ID" value="NZ_CP049109.1"/>
</dbReference>
<accession>A0A6G6Y4W1</accession>
<dbReference type="EMBL" id="CP049109">
    <property type="protein sequence ID" value="QIG79758.1"/>
    <property type="molecule type" value="Genomic_DNA"/>
</dbReference>
<dbReference type="AlphaFoldDB" id="A0A6G6Y4W1"/>
<keyword evidence="1" id="KW-0472">Membrane</keyword>
<proteinExistence type="predicted"/>
<keyword evidence="1" id="KW-0812">Transmembrane</keyword>
<gene>
    <name evidence="2" type="ORF">G5C33_08100</name>
</gene>
<evidence type="ECO:0008006" key="4">
    <source>
        <dbReference type="Google" id="ProtNLM"/>
    </source>
</evidence>
<dbReference type="Pfam" id="PF13576">
    <property type="entry name" value="Pentapeptide_3"/>
    <property type="match status" value="1"/>
</dbReference>
<protein>
    <recommendedName>
        <fullName evidence="4">Membrane-associated oxidoreductase</fullName>
    </recommendedName>
</protein>
<name>A0A6G6Y4W1_9SPHN</name>
<evidence type="ECO:0000313" key="2">
    <source>
        <dbReference type="EMBL" id="QIG79758.1"/>
    </source>
</evidence>